<evidence type="ECO:0000256" key="1">
    <source>
        <dbReference type="ARBA" id="ARBA00004651"/>
    </source>
</evidence>
<keyword evidence="11" id="KW-1185">Reference proteome</keyword>
<feature type="transmembrane region" description="Helical" evidence="9">
    <location>
        <begin position="225"/>
        <end position="243"/>
    </location>
</feature>
<feature type="transmembrane region" description="Helical" evidence="9">
    <location>
        <begin position="143"/>
        <end position="163"/>
    </location>
</feature>
<evidence type="ECO:0000256" key="4">
    <source>
        <dbReference type="ARBA" id="ARBA00022475"/>
    </source>
</evidence>
<dbReference type="PIRSF" id="PIRSF005508">
    <property type="entry name" value="Acr3"/>
    <property type="match status" value="1"/>
</dbReference>
<dbReference type="InterPro" id="IPR002657">
    <property type="entry name" value="BilAc:Na_symport/Acr3"/>
</dbReference>
<dbReference type="RefSeq" id="WP_248205684.1">
    <property type="nucleotide sequence ID" value="NZ_JALNMH010000003.1"/>
</dbReference>
<name>A0ABT0GEF6_9GAMM</name>
<evidence type="ECO:0000256" key="3">
    <source>
        <dbReference type="ARBA" id="ARBA00022448"/>
    </source>
</evidence>
<dbReference type="EMBL" id="JALNMH010000003">
    <property type="protein sequence ID" value="MCK7592939.1"/>
    <property type="molecule type" value="Genomic_DNA"/>
</dbReference>
<feature type="transmembrane region" description="Helical" evidence="9">
    <location>
        <begin position="82"/>
        <end position="105"/>
    </location>
</feature>
<dbReference type="Proteomes" id="UP001431449">
    <property type="component" value="Unassembled WGS sequence"/>
</dbReference>
<keyword evidence="7 8" id="KW-0472">Membrane</keyword>
<keyword evidence="5 8" id="KW-0812">Transmembrane</keyword>
<evidence type="ECO:0000313" key="11">
    <source>
        <dbReference type="Proteomes" id="UP001431449"/>
    </source>
</evidence>
<feature type="transmembrane region" description="Helical" evidence="9">
    <location>
        <begin position="316"/>
        <end position="341"/>
    </location>
</feature>
<comment type="subcellular location">
    <subcellularLocation>
        <location evidence="1 8">Cell membrane</location>
        <topology evidence="1 8">Multi-pass membrane protein</topology>
    </subcellularLocation>
</comment>
<gene>
    <name evidence="10" type="primary">arsB</name>
    <name evidence="10" type="ORF">M0G41_04560</name>
</gene>
<feature type="transmembrane region" description="Helical" evidence="9">
    <location>
        <begin position="288"/>
        <end position="310"/>
    </location>
</feature>
<comment type="caution">
    <text evidence="10">The sequence shown here is derived from an EMBL/GenBank/DDBJ whole genome shotgun (WGS) entry which is preliminary data.</text>
</comment>
<evidence type="ECO:0000256" key="2">
    <source>
        <dbReference type="ARBA" id="ARBA00010110"/>
    </source>
</evidence>
<evidence type="ECO:0000256" key="7">
    <source>
        <dbReference type="ARBA" id="ARBA00023136"/>
    </source>
</evidence>
<accession>A0ABT0GEF6</accession>
<evidence type="ECO:0000256" key="8">
    <source>
        <dbReference type="PIRNR" id="PIRNR005508"/>
    </source>
</evidence>
<sequence length="374" mass="40881">MTTPTPGRLAFLDRWLTLWIFAAMALGAALGALFPSLPSALEAARVGDTNLPIALGLILMMYPPLARVRYEALPSVFSDRRVLLLSLLQNWLIGPLLMFGLAVLFLHDEPAYMAGLILIGLARCIAMVIVWNQLACGSNEYAAGLVAFNSVFQLLFFSAYAWLFMAVLPQALGLTGFTVDVSFWTIAQAVAIYLGIPFLAGYLSRRLLVARRGERWYQQVFVARTAPITLIALLFTIAAMFVMKGASVLALPMDALRIAIPLSLYFVIMFFVSFWLSRRFGTDYPRATALSFTAASNNFELAIAVAIAAFGLSSPIAFATVIGPLVEVPVLIALVGVALWLRRRWWPQDLDARPPSVDGLDGESQREGRGAVSP</sequence>
<keyword evidence="6 8" id="KW-1133">Transmembrane helix</keyword>
<dbReference type="PANTHER" id="PTHR43057">
    <property type="entry name" value="ARSENITE EFFLUX TRANSPORTER"/>
    <property type="match status" value="1"/>
</dbReference>
<dbReference type="Pfam" id="PF01758">
    <property type="entry name" value="SBF"/>
    <property type="match status" value="1"/>
</dbReference>
<dbReference type="Gene3D" id="1.20.1530.20">
    <property type="match status" value="1"/>
</dbReference>
<organism evidence="10 11">
    <name type="scientific">Pseudomarimonas salicorniae</name>
    <dbReference type="NCBI Taxonomy" id="2933270"/>
    <lineage>
        <taxon>Bacteria</taxon>
        <taxon>Pseudomonadati</taxon>
        <taxon>Pseudomonadota</taxon>
        <taxon>Gammaproteobacteria</taxon>
        <taxon>Lysobacterales</taxon>
        <taxon>Lysobacteraceae</taxon>
        <taxon>Pseudomarimonas</taxon>
    </lineage>
</organism>
<feature type="transmembrane region" description="Helical" evidence="9">
    <location>
        <begin position="111"/>
        <end position="131"/>
    </location>
</feature>
<dbReference type="PANTHER" id="PTHR43057:SF1">
    <property type="entry name" value="ARSENICAL-RESISTANCE PROTEIN 3"/>
    <property type="match status" value="1"/>
</dbReference>
<evidence type="ECO:0000256" key="5">
    <source>
        <dbReference type="ARBA" id="ARBA00022692"/>
    </source>
</evidence>
<keyword evidence="3 8" id="KW-0813">Transport</keyword>
<dbReference type="NCBIfam" id="TIGR00832">
    <property type="entry name" value="acr3"/>
    <property type="match status" value="1"/>
</dbReference>
<protein>
    <submittedName>
        <fullName evidence="10">ACR3 family arsenite efflux transporter</fullName>
    </submittedName>
</protein>
<evidence type="ECO:0000256" key="6">
    <source>
        <dbReference type="ARBA" id="ARBA00022989"/>
    </source>
</evidence>
<proteinExistence type="inferred from homology"/>
<dbReference type="InterPro" id="IPR004706">
    <property type="entry name" value="Arsenical-R_Acr3"/>
</dbReference>
<evidence type="ECO:0000256" key="9">
    <source>
        <dbReference type="SAM" id="Phobius"/>
    </source>
</evidence>
<dbReference type="InterPro" id="IPR038770">
    <property type="entry name" value="Na+/solute_symporter_sf"/>
</dbReference>
<keyword evidence="4 8" id="KW-1003">Cell membrane</keyword>
<evidence type="ECO:0000313" key="10">
    <source>
        <dbReference type="EMBL" id="MCK7592939.1"/>
    </source>
</evidence>
<comment type="similarity">
    <text evidence="2 8">Belongs to the arsenical resistance-3 (ACR3) (TC 2.A.59) family.</text>
</comment>
<feature type="transmembrane region" description="Helical" evidence="9">
    <location>
        <begin position="183"/>
        <end position="204"/>
    </location>
</feature>
<feature type="transmembrane region" description="Helical" evidence="9">
    <location>
        <begin position="255"/>
        <end position="276"/>
    </location>
</feature>
<reference evidence="10" key="1">
    <citation type="submission" date="2022-04" db="EMBL/GenBank/DDBJ databases">
        <title>Lysobacter sp. CAU 1642 isolated from sea sand.</title>
        <authorList>
            <person name="Kim W."/>
        </authorList>
    </citation>
    <scope>NUCLEOTIDE SEQUENCE</scope>
    <source>
        <strain evidence="10">CAU 1642</strain>
    </source>
</reference>